<feature type="transmembrane region" description="Helical" evidence="8">
    <location>
        <begin position="359"/>
        <end position="379"/>
    </location>
</feature>
<evidence type="ECO:0000256" key="5">
    <source>
        <dbReference type="ARBA" id="ARBA00022692"/>
    </source>
</evidence>
<dbReference type="PANTHER" id="PTHR32063:SF14">
    <property type="entry name" value="BLL4319 PROTEIN"/>
    <property type="match status" value="1"/>
</dbReference>
<keyword evidence="4" id="KW-0997">Cell inner membrane</keyword>
<proteinExistence type="predicted"/>
<dbReference type="Proteomes" id="UP000534783">
    <property type="component" value="Unassembled WGS sequence"/>
</dbReference>
<feature type="transmembrane region" description="Helical" evidence="8">
    <location>
        <begin position="904"/>
        <end position="929"/>
    </location>
</feature>
<dbReference type="GO" id="GO:0005886">
    <property type="term" value="C:plasma membrane"/>
    <property type="evidence" value="ECO:0007669"/>
    <property type="project" value="UniProtKB-SubCell"/>
</dbReference>
<dbReference type="PANTHER" id="PTHR32063">
    <property type="match status" value="1"/>
</dbReference>
<dbReference type="FunFam" id="1.20.1640.10:FF:000001">
    <property type="entry name" value="Efflux pump membrane transporter"/>
    <property type="match status" value="1"/>
</dbReference>
<keyword evidence="5 8" id="KW-0812">Transmembrane</keyword>
<accession>A0A7X6DUM4</accession>
<name>A0A7X6DUM4_9BACT</name>
<protein>
    <submittedName>
        <fullName evidence="9">Efflux RND transporter permease subunit</fullName>
    </submittedName>
</protein>
<sequence>MYLPEISIRRPVLATVMSLVLTLLGVISYTRLSVREYPKIDPPVVSVRTVYPGASAEIIESQITRPIESALAGIEGIKTMKSISREEVSQITIEFVLNRDPDAAANDVRDRVARGRATIPEEALESIVQKIEADAQAVMWIAFSSDRHTPLEITDYADRFVKDRLQTLDGVATVIIGGERRYAMRIWLDRDRLAAFQLTPRDVEMALRAQNVDVPSGRIESRFREFTVLTETDLKTPDEFNRLILREVNGYPVRLSDVGYAEVGAEDDRNAVRVNGNPAVGLGIVKQSTANTLEVAEGIKAELPNISAGLPEGMRLQVAFDSSVFIDKSINAVYRTIAEAMVLVVLVIFFFLRSFRATLIPSIAIPVSLIGAFLFMYIMGFSVNILTLLALVLAIGLVVDDAIVMMENIYRRIEGGMPRRQAALEGSREIAFAVVVMTITLSAVFVPLAFITGTTGRLFIEFALTVAGAVLVSGFVALTLTPMLSGRILKHQAQQGRFYTVTERWFEAMNNGYRRLLAGSLRARGLVVLLGLIFAGASVLLFMSLKSELAPLEDRGTIIGVMIAPEGSTMAYTDKYARQVEEFYSNVPEIKTYFMVIAPGLERPNPVNSALSFVSLKPWEERTRKQQEIAAALGPKMFGLPGVLSFPVNPPSLGQNFRNPPVQFVIQANSYEELQTLTDRLMEKMRANPGLANIDSDLKLNKPQLNVTINRDKAADVGVGVDEIGRTLQTLLGGLQVTRYKEQGEQYDVIIKLADKDRTNPADLTSIFVRGKDQQLVQLSNLVQVKETVAPKELNHFNRLRSATISANLASTYSLGEAIEFLEKSAAEILPATAKADLDGQSREFREAGASLYFAFVLALVFIYLVLAAQFESFIDPFVIMLSVPLAVTGALLSLWLTGGTLNVYSQIGMVMLIGLVTKNGILIVEFANQIQEQGKELQEAVIEASVLRLRPILMTAITAVLAAVPLALAKGAGAESRQQIGWVVVGGMSLGTLLTLFIIPTAYTFFAKKRQAEETEEVRTSPELVHADRG</sequence>
<dbReference type="InterPro" id="IPR027463">
    <property type="entry name" value="AcrB_DN_DC_subdom"/>
</dbReference>
<keyword evidence="3" id="KW-1003">Cell membrane</keyword>
<organism evidence="9 10">
    <name type="scientific">Candidatus Manganitrophus noduliformans</name>
    <dbReference type="NCBI Taxonomy" id="2606439"/>
    <lineage>
        <taxon>Bacteria</taxon>
        <taxon>Pseudomonadati</taxon>
        <taxon>Nitrospirota</taxon>
        <taxon>Nitrospiria</taxon>
        <taxon>Candidatus Troglogloeales</taxon>
        <taxon>Candidatus Manganitrophaceae</taxon>
        <taxon>Candidatus Manganitrophus</taxon>
    </lineage>
</organism>
<dbReference type="SUPFAM" id="SSF82866">
    <property type="entry name" value="Multidrug efflux transporter AcrB transmembrane domain"/>
    <property type="match status" value="2"/>
</dbReference>
<feature type="transmembrane region" description="Helical" evidence="8">
    <location>
        <begin position="950"/>
        <end position="969"/>
    </location>
</feature>
<feature type="transmembrane region" description="Helical" evidence="8">
    <location>
        <begin position="430"/>
        <end position="452"/>
    </location>
</feature>
<evidence type="ECO:0000256" key="1">
    <source>
        <dbReference type="ARBA" id="ARBA00004429"/>
    </source>
</evidence>
<dbReference type="Gene3D" id="3.30.2090.10">
    <property type="entry name" value="Multidrug efflux transporter AcrB TolC docking domain, DN and DC subdomains"/>
    <property type="match status" value="2"/>
</dbReference>
<comment type="subcellular location">
    <subcellularLocation>
        <location evidence="1">Cell inner membrane</location>
        <topology evidence="1">Multi-pass membrane protein</topology>
    </subcellularLocation>
</comment>
<evidence type="ECO:0000256" key="7">
    <source>
        <dbReference type="ARBA" id="ARBA00023136"/>
    </source>
</evidence>
<dbReference type="Gene3D" id="3.30.70.1320">
    <property type="entry name" value="Multidrug efflux transporter AcrB pore domain like"/>
    <property type="match status" value="1"/>
</dbReference>
<dbReference type="RefSeq" id="WP_168063678.1">
    <property type="nucleotide sequence ID" value="NZ_VTOW01000010.1"/>
</dbReference>
<evidence type="ECO:0000256" key="8">
    <source>
        <dbReference type="SAM" id="Phobius"/>
    </source>
</evidence>
<dbReference type="AlphaFoldDB" id="A0A7X6DUM4"/>
<feature type="transmembrane region" description="Helical" evidence="8">
    <location>
        <begin position="385"/>
        <end position="410"/>
    </location>
</feature>
<dbReference type="PRINTS" id="PR00702">
    <property type="entry name" value="ACRIFLAVINRP"/>
</dbReference>
<dbReference type="EMBL" id="VTOW01000010">
    <property type="protein sequence ID" value="NKE73715.1"/>
    <property type="molecule type" value="Genomic_DNA"/>
</dbReference>
<feature type="transmembrane region" description="Helical" evidence="8">
    <location>
        <begin position="332"/>
        <end position="352"/>
    </location>
</feature>
<evidence type="ECO:0000256" key="6">
    <source>
        <dbReference type="ARBA" id="ARBA00022989"/>
    </source>
</evidence>
<dbReference type="GO" id="GO:0042910">
    <property type="term" value="F:xenobiotic transmembrane transporter activity"/>
    <property type="evidence" value="ECO:0007669"/>
    <property type="project" value="TreeGrafter"/>
</dbReference>
<keyword evidence="6 8" id="KW-1133">Transmembrane helix</keyword>
<dbReference type="Gene3D" id="3.30.70.1430">
    <property type="entry name" value="Multidrug efflux transporter AcrB pore domain"/>
    <property type="match status" value="2"/>
</dbReference>
<feature type="transmembrane region" description="Helical" evidence="8">
    <location>
        <begin position="852"/>
        <end position="871"/>
    </location>
</feature>
<evidence type="ECO:0000256" key="3">
    <source>
        <dbReference type="ARBA" id="ARBA00022475"/>
    </source>
</evidence>
<evidence type="ECO:0000256" key="4">
    <source>
        <dbReference type="ARBA" id="ARBA00022519"/>
    </source>
</evidence>
<feature type="transmembrane region" description="Helical" evidence="8">
    <location>
        <begin position="458"/>
        <end position="480"/>
    </location>
</feature>
<dbReference type="Pfam" id="PF00873">
    <property type="entry name" value="ACR_tran"/>
    <property type="match status" value="1"/>
</dbReference>
<keyword evidence="7 8" id="KW-0472">Membrane</keyword>
<feature type="transmembrane region" description="Helical" evidence="8">
    <location>
        <begin position="12"/>
        <end position="32"/>
    </location>
</feature>
<evidence type="ECO:0000313" key="9">
    <source>
        <dbReference type="EMBL" id="NKE73715.1"/>
    </source>
</evidence>
<dbReference type="Gene3D" id="1.20.1640.10">
    <property type="entry name" value="Multidrug efflux transporter AcrB transmembrane domain"/>
    <property type="match status" value="2"/>
</dbReference>
<feature type="transmembrane region" description="Helical" evidence="8">
    <location>
        <begin position="523"/>
        <end position="545"/>
    </location>
</feature>
<keyword evidence="2" id="KW-0813">Transport</keyword>
<dbReference type="SUPFAM" id="SSF82714">
    <property type="entry name" value="Multidrug efflux transporter AcrB TolC docking domain, DN and DC subdomains"/>
    <property type="match status" value="2"/>
</dbReference>
<feature type="transmembrane region" description="Helical" evidence="8">
    <location>
        <begin position="981"/>
        <end position="1007"/>
    </location>
</feature>
<evidence type="ECO:0000256" key="2">
    <source>
        <dbReference type="ARBA" id="ARBA00022448"/>
    </source>
</evidence>
<dbReference type="SUPFAM" id="SSF82693">
    <property type="entry name" value="Multidrug efflux transporter AcrB pore domain, PN1, PN2, PC1 and PC2 subdomains"/>
    <property type="match status" value="3"/>
</dbReference>
<gene>
    <name evidence="9" type="ORF">MNODULE_23450</name>
</gene>
<feature type="transmembrane region" description="Helical" evidence="8">
    <location>
        <begin position="878"/>
        <end position="898"/>
    </location>
</feature>
<dbReference type="InterPro" id="IPR001036">
    <property type="entry name" value="Acrflvin-R"/>
</dbReference>
<reference evidence="9 10" key="1">
    <citation type="journal article" date="2020" name="Nature">
        <title>Bacterial chemolithoautotrophy via manganese oxidation.</title>
        <authorList>
            <person name="Yu H."/>
            <person name="Leadbetter J.R."/>
        </authorList>
    </citation>
    <scope>NUCLEOTIDE SEQUENCE [LARGE SCALE GENOMIC DNA]</scope>
    <source>
        <strain evidence="9 10">Mn-1</strain>
    </source>
</reference>
<comment type="caution">
    <text evidence="9">The sequence shown here is derived from an EMBL/GenBank/DDBJ whole genome shotgun (WGS) entry which is preliminary data.</text>
</comment>
<evidence type="ECO:0000313" key="10">
    <source>
        <dbReference type="Proteomes" id="UP000534783"/>
    </source>
</evidence>
<keyword evidence="10" id="KW-1185">Reference proteome</keyword>
<dbReference type="Gene3D" id="3.30.70.1440">
    <property type="entry name" value="Multidrug efflux transporter AcrB pore domain"/>
    <property type="match status" value="1"/>
</dbReference>